<evidence type="ECO:0000313" key="3">
    <source>
        <dbReference type="Proteomes" id="UP000282818"/>
    </source>
</evidence>
<sequence length="125" mass="13973">MIINITNRHDKVSPAVREKIEAQLHHSQERYDIISSAQVTLDKHERSDQVEIILHAAGRELAAKATGENLYAALDAAVAKADRQLAKLREKQTHKKGTVKHNALTPASDDSDMDYDEEENLVYSA</sequence>
<feature type="compositionally biased region" description="Acidic residues" evidence="1">
    <location>
        <begin position="109"/>
        <end position="125"/>
    </location>
</feature>
<proteinExistence type="predicted"/>
<dbReference type="AlphaFoldDB" id="A0A437Q4X4"/>
<protein>
    <submittedName>
        <fullName evidence="2">Ribosome-associated translation inhibitor RaiA</fullName>
    </submittedName>
</protein>
<keyword evidence="3" id="KW-1185">Reference proteome</keyword>
<name>A0A437Q4X4_9GAMM</name>
<dbReference type="NCBIfam" id="TIGR00741">
    <property type="entry name" value="yfiA"/>
    <property type="match status" value="1"/>
</dbReference>
<dbReference type="EMBL" id="SACQ01000008">
    <property type="protein sequence ID" value="RVU29558.1"/>
    <property type="molecule type" value="Genomic_DNA"/>
</dbReference>
<accession>A0A437Q4X4</accession>
<organism evidence="2 3">
    <name type="scientific">Neptunomonas marina</name>
    <dbReference type="NCBI Taxonomy" id="1815562"/>
    <lineage>
        <taxon>Bacteria</taxon>
        <taxon>Pseudomonadati</taxon>
        <taxon>Pseudomonadota</taxon>
        <taxon>Gammaproteobacteria</taxon>
        <taxon>Oceanospirillales</taxon>
        <taxon>Oceanospirillaceae</taxon>
        <taxon>Neptunomonas</taxon>
    </lineage>
</organism>
<evidence type="ECO:0000313" key="2">
    <source>
        <dbReference type="EMBL" id="RVU29558.1"/>
    </source>
</evidence>
<reference evidence="2 3" key="1">
    <citation type="submission" date="2019-01" db="EMBL/GenBank/DDBJ databases">
        <authorList>
            <person name="Chen W.-M."/>
        </authorList>
    </citation>
    <scope>NUCLEOTIDE SEQUENCE [LARGE SCALE GENOMIC DNA]</scope>
    <source>
        <strain evidence="2 3">HPM-16</strain>
    </source>
</reference>
<dbReference type="InterPro" id="IPR036567">
    <property type="entry name" value="RHF-like"/>
</dbReference>
<comment type="caution">
    <text evidence="2">The sequence shown here is derived from an EMBL/GenBank/DDBJ whole genome shotgun (WGS) entry which is preliminary data.</text>
</comment>
<dbReference type="InterPro" id="IPR003489">
    <property type="entry name" value="RHF/RaiA"/>
</dbReference>
<feature type="region of interest" description="Disordered" evidence="1">
    <location>
        <begin position="90"/>
        <end position="125"/>
    </location>
</feature>
<dbReference type="Proteomes" id="UP000282818">
    <property type="component" value="Unassembled WGS sequence"/>
</dbReference>
<dbReference type="Pfam" id="PF02482">
    <property type="entry name" value="Ribosomal_S30AE"/>
    <property type="match status" value="1"/>
</dbReference>
<dbReference type="Gene3D" id="3.30.160.100">
    <property type="entry name" value="Ribosome hibernation promotion factor-like"/>
    <property type="match status" value="1"/>
</dbReference>
<dbReference type="RefSeq" id="WP_127695352.1">
    <property type="nucleotide sequence ID" value="NZ_SACQ01000008.1"/>
</dbReference>
<gene>
    <name evidence="2" type="primary">raiA</name>
    <name evidence="2" type="ORF">EOE65_15415</name>
</gene>
<evidence type="ECO:0000256" key="1">
    <source>
        <dbReference type="SAM" id="MobiDB-lite"/>
    </source>
</evidence>
<dbReference type="SUPFAM" id="SSF69754">
    <property type="entry name" value="Ribosome binding protein Y (YfiA homologue)"/>
    <property type="match status" value="1"/>
</dbReference>